<dbReference type="Gene3D" id="3.40.50.300">
    <property type="entry name" value="P-loop containing nucleotide triphosphate hydrolases"/>
    <property type="match status" value="1"/>
</dbReference>
<evidence type="ECO:0000313" key="5">
    <source>
        <dbReference type="EMBL" id="QDV85402.1"/>
    </source>
</evidence>
<keyword evidence="2" id="KW-0547">Nucleotide-binding</keyword>
<dbReference type="EC" id="3.4.24.-" evidence="5"/>
<protein>
    <submittedName>
        <fullName evidence="5">ATP-dependent zinc metalloprotease FtsH</fullName>
        <ecNumber evidence="5">3.4.24.-</ecNumber>
    </submittedName>
</protein>
<dbReference type="PANTHER" id="PTHR23073">
    <property type="entry name" value="26S PROTEASOME REGULATORY SUBUNIT"/>
    <property type="match status" value="1"/>
</dbReference>
<evidence type="ECO:0000256" key="2">
    <source>
        <dbReference type="ARBA" id="ARBA00022741"/>
    </source>
</evidence>
<dbReference type="CDD" id="cd19481">
    <property type="entry name" value="RecA-like_protease"/>
    <property type="match status" value="1"/>
</dbReference>
<organism evidence="5 6">
    <name type="scientific">Stieleria magnilauensis</name>
    <dbReference type="NCBI Taxonomy" id="2527963"/>
    <lineage>
        <taxon>Bacteria</taxon>
        <taxon>Pseudomonadati</taxon>
        <taxon>Planctomycetota</taxon>
        <taxon>Planctomycetia</taxon>
        <taxon>Pirellulales</taxon>
        <taxon>Pirellulaceae</taxon>
        <taxon>Stieleria</taxon>
    </lineage>
</organism>
<keyword evidence="5" id="KW-0645">Protease</keyword>
<keyword evidence="5" id="KW-0378">Hydrolase</keyword>
<accession>A0ABX5XTR9</accession>
<dbReference type="SMART" id="SM00382">
    <property type="entry name" value="AAA"/>
    <property type="match status" value="1"/>
</dbReference>
<evidence type="ECO:0000256" key="3">
    <source>
        <dbReference type="ARBA" id="ARBA00022840"/>
    </source>
</evidence>
<keyword evidence="5" id="KW-0482">Metalloprotease</keyword>
<reference evidence="5 6" key="1">
    <citation type="submission" date="2019-02" db="EMBL/GenBank/DDBJ databases">
        <title>Deep-cultivation of Planctomycetes and their phenomic and genomic characterization uncovers novel biology.</title>
        <authorList>
            <person name="Wiegand S."/>
            <person name="Jogler M."/>
            <person name="Boedeker C."/>
            <person name="Pinto D."/>
            <person name="Vollmers J."/>
            <person name="Rivas-Marin E."/>
            <person name="Kohn T."/>
            <person name="Peeters S.H."/>
            <person name="Heuer A."/>
            <person name="Rast P."/>
            <person name="Oberbeckmann S."/>
            <person name="Bunk B."/>
            <person name="Jeske O."/>
            <person name="Meyerdierks A."/>
            <person name="Storesund J.E."/>
            <person name="Kallscheuer N."/>
            <person name="Luecker S."/>
            <person name="Lage O.M."/>
            <person name="Pohl T."/>
            <person name="Merkel B.J."/>
            <person name="Hornburger P."/>
            <person name="Mueller R.-W."/>
            <person name="Bruemmer F."/>
            <person name="Labrenz M."/>
            <person name="Spormann A.M."/>
            <person name="Op den Camp H."/>
            <person name="Overmann J."/>
            <person name="Amann R."/>
            <person name="Jetten M.S.M."/>
            <person name="Mascher T."/>
            <person name="Medema M.H."/>
            <person name="Devos D.P."/>
            <person name="Kaster A.-K."/>
            <person name="Ovreas L."/>
            <person name="Rohde M."/>
            <person name="Galperin M.Y."/>
            <person name="Jogler C."/>
        </authorList>
    </citation>
    <scope>NUCLEOTIDE SEQUENCE [LARGE SCALE GENOMIC DNA]</scope>
    <source>
        <strain evidence="5 6">TBK1r</strain>
    </source>
</reference>
<dbReference type="InterPro" id="IPR003959">
    <property type="entry name" value="ATPase_AAA_core"/>
</dbReference>
<dbReference type="Pfam" id="PF00004">
    <property type="entry name" value="AAA"/>
    <property type="match status" value="1"/>
</dbReference>
<comment type="similarity">
    <text evidence="1">Belongs to the AAA ATPase family.</text>
</comment>
<keyword evidence="3" id="KW-0067">ATP-binding</keyword>
<dbReference type="InterPro" id="IPR003593">
    <property type="entry name" value="AAA+_ATPase"/>
</dbReference>
<dbReference type="Proteomes" id="UP000318081">
    <property type="component" value="Chromosome"/>
</dbReference>
<keyword evidence="6" id="KW-1185">Reference proteome</keyword>
<evidence type="ECO:0000313" key="6">
    <source>
        <dbReference type="Proteomes" id="UP000318081"/>
    </source>
</evidence>
<evidence type="ECO:0000256" key="1">
    <source>
        <dbReference type="ARBA" id="ARBA00006914"/>
    </source>
</evidence>
<dbReference type="SUPFAM" id="SSF52540">
    <property type="entry name" value="P-loop containing nucleoside triphosphate hydrolases"/>
    <property type="match status" value="1"/>
</dbReference>
<dbReference type="GO" id="GO:0008237">
    <property type="term" value="F:metallopeptidase activity"/>
    <property type="evidence" value="ECO:0007669"/>
    <property type="project" value="UniProtKB-KW"/>
</dbReference>
<dbReference type="InterPro" id="IPR050221">
    <property type="entry name" value="26S_Proteasome_ATPase"/>
</dbReference>
<gene>
    <name evidence="5" type="primary">ftsH_4</name>
    <name evidence="5" type="ORF">TBK1r_43820</name>
</gene>
<proteinExistence type="inferred from homology"/>
<feature type="domain" description="AAA+ ATPase" evidence="4">
    <location>
        <begin position="131"/>
        <end position="263"/>
    </location>
</feature>
<dbReference type="RefSeq" id="WP_145214973.1">
    <property type="nucleotide sequence ID" value="NZ_CP036432.1"/>
</dbReference>
<sequence length="373" mass="41977">MKTKDYKIVDEQAEKTKDLVQLARLALAGRPQDVQTYVTRMSRKYQKFAPDLGEQLKDLLKAAPTRKSPLRSETMAAIPLDRDSHLHLLRIESTGVLQHEPIWQEHIDEALQQIVLEHQEADTLHGRGLGPTRTAIFTGPPGVGKTLAAHWLARELDRPLLTLDLSAVMSSYLGRTGSNVRHVLDYAKGVPCVLLLDELDAIAKRRDDDQELGELKRLVTVLLQEIDDWPEGGLLVAASNHQELLDPAVWRRFEVQIEFGMPTRGAIEQSLKLFADDDSAPDKIWSSVLAEVLFGQSFSDIERQIKHLRRQAVLKKIELIELFPILVRQHLKDQSKSTKKEIAAKLGEAGLSQRAVNELTGISRDTLRKLSSE</sequence>
<dbReference type="InterPro" id="IPR027417">
    <property type="entry name" value="P-loop_NTPase"/>
</dbReference>
<evidence type="ECO:0000259" key="4">
    <source>
        <dbReference type="SMART" id="SM00382"/>
    </source>
</evidence>
<dbReference type="EMBL" id="CP036432">
    <property type="protein sequence ID" value="QDV85402.1"/>
    <property type="molecule type" value="Genomic_DNA"/>
</dbReference>
<name>A0ABX5XTR9_9BACT</name>